<sequence>MRIITLVQAVADGAAAAGCVLFALIATDVGTPSRALTGLALLGLSAVVRVAAVAWARRLRP</sequence>
<reference evidence="2 3" key="1">
    <citation type="submission" date="2018-08" db="EMBL/GenBank/DDBJ databases">
        <title>Genome Sequence of Clavibacter michiganensis Subspecies type strains, and the Atypical Peach-Colored Strains Isolated from Tomato.</title>
        <authorList>
            <person name="Osdaghi E."/>
            <person name="Portier P."/>
            <person name="Briand M."/>
            <person name="Jacques M.-A."/>
        </authorList>
    </citation>
    <scope>NUCLEOTIDE SEQUENCE [LARGE SCALE GENOMIC DNA]</scope>
    <source>
        <strain evidence="2 3">CFBP 8615</strain>
    </source>
</reference>
<organism evidence="2 3">
    <name type="scientific">Clavibacter lycopersici</name>
    <dbReference type="NCBI Taxonomy" id="2301718"/>
    <lineage>
        <taxon>Bacteria</taxon>
        <taxon>Bacillati</taxon>
        <taxon>Actinomycetota</taxon>
        <taxon>Actinomycetes</taxon>
        <taxon>Micrococcales</taxon>
        <taxon>Microbacteriaceae</taxon>
        <taxon>Clavibacter</taxon>
    </lineage>
</organism>
<protein>
    <submittedName>
        <fullName evidence="2">Uncharacterized protein</fullName>
    </submittedName>
</protein>
<dbReference type="AlphaFoldDB" id="A0A399T2R4"/>
<keyword evidence="1" id="KW-0812">Transmembrane</keyword>
<name>A0A399T2R4_9MICO</name>
<keyword evidence="1" id="KW-1133">Transmembrane helix</keyword>
<evidence type="ECO:0000313" key="3">
    <source>
        <dbReference type="Proteomes" id="UP000266484"/>
    </source>
</evidence>
<dbReference type="EMBL" id="QWGT01000227">
    <property type="protein sequence ID" value="RIJ48451.1"/>
    <property type="molecule type" value="Genomic_DNA"/>
</dbReference>
<accession>A0A399T2R4</accession>
<keyword evidence="1" id="KW-0472">Membrane</keyword>
<dbReference type="Proteomes" id="UP000266484">
    <property type="component" value="Unassembled WGS sequence"/>
</dbReference>
<comment type="caution">
    <text evidence="2">The sequence shown here is derived from an EMBL/GenBank/DDBJ whole genome shotgun (WGS) entry which is preliminary data.</text>
</comment>
<feature type="non-terminal residue" evidence="2">
    <location>
        <position position="61"/>
    </location>
</feature>
<feature type="transmembrane region" description="Helical" evidence="1">
    <location>
        <begin position="35"/>
        <end position="56"/>
    </location>
</feature>
<proteinExistence type="predicted"/>
<evidence type="ECO:0000313" key="2">
    <source>
        <dbReference type="EMBL" id="RIJ48451.1"/>
    </source>
</evidence>
<keyword evidence="3" id="KW-1185">Reference proteome</keyword>
<evidence type="ECO:0000256" key="1">
    <source>
        <dbReference type="SAM" id="Phobius"/>
    </source>
</evidence>
<gene>
    <name evidence="2" type="ORF">DZG00_12650</name>
</gene>